<dbReference type="Proteomes" id="UP000614272">
    <property type="component" value="Unassembled WGS sequence"/>
</dbReference>
<keyword evidence="3" id="KW-1185">Reference proteome</keyword>
<sequence length="182" mass="20045">MSLLQADGNLWFHGSGFANLKKHTRINQDTQFRFSSVSKMLVSLSVLKLVDQGVLKLDDKVAELADSFLRLIPWPLRVTENSTQLSVPFAGPERRLIADATNGFKQQSTGKVVLVKTEDPVAGEVLHYGPHTLKKVSLLSAYLPRIVLLLWLADISEPDYCTLPVITGAGWCQAMGLMPSAQ</sequence>
<name>A0ABQ1R2J1_9ALTE</name>
<accession>A0ABQ1R2J1</accession>
<protein>
    <recommendedName>
        <fullName evidence="1">Beta-lactamase-related domain-containing protein</fullName>
    </recommendedName>
</protein>
<gene>
    <name evidence="2" type="ORF">GCM10011357_09450</name>
</gene>
<dbReference type="InterPro" id="IPR012338">
    <property type="entry name" value="Beta-lactam/transpept-like"/>
</dbReference>
<evidence type="ECO:0000313" key="3">
    <source>
        <dbReference type="Proteomes" id="UP000614272"/>
    </source>
</evidence>
<comment type="caution">
    <text evidence="2">The sequence shown here is derived from an EMBL/GenBank/DDBJ whole genome shotgun (WGS) entry which is preliminary data.</text>
</comment>
<dbReference type="Gene3D" id="3.40.710.10">
    <property type="entry name" value="DD-peptidase/beta-lactamase superfamily"/>
    <property type="match status" value="1"/>
</dbReference>
<reference evidence="3" key="1">
    <citation type="journal article" date="2019" name="Int. J. Syst. Evol. Microbiol.">
        <title>The Global Catalogue of Microorganisms (GCM) 10K type strain sequencing project: providing services to taxonomists for standard genome sequencing and annotation.</title>
        <authorList>
            <consortium name="The Broad Institute Genomics Platform"/>
            <consortium name="The Broad Institute Genome Sequencing Center for Infectious Disease"/>
            <person name="Wu L."/>
            <person name="Ma J."/>
        </authorList>
    </citation>
    <scope>NUCLEOTIDE SEQUENCE [LARGE SCALE GENOMIC DNA]</scope>
    <source>
        <strain evidence="3">CGMCC 1.12923</strain>
    </source>
</reference>
<organism evidence="2 3">
    <name type="scientific">Lacimicrobium alkaliphilum</name>
    <dbReference type="NCBI Taxonomy" id="1526571"/>
    <lineage>
        <taxon>Bacteria</taxon>
        <taxon>Pseudomonadati</taxon>
        <taxon>Pseudomonadota</taxon>
        <taxon>Gammaproteobacteria</taxon>
        <taxon>Alteromonadales</taxon>
        <taxon>Alteromonadaceae</taxon>
        <taxon>Lacimicrobium</taxon>
    </lineage>
</organism>
<dbReference type="Pfam" id="PF00144">
    <property type="entry name" value="Beta-lactamase"/>
    <property type="match status" value="1"/>
</dbReference>
<dbReference type="InterPro" id="IPR023650">
    <property type="entry name" value="Beta-lactam_class-A_AS"/>
</dbReference>
<dbReference type="PROSITE" id="PS00146">
    <property type="entry name" value="BETA_LACTAMASE_A"/>
    <property type="match status" value="1"/>
</dbReference>
<feature type="domain" description="Beta-lactamase-related" evidence="1">
    <location>
        <begin position="7"/>
        <end position="64"/>
    </location>
</feature>
<evidence type="ECO:0000259" key="1">
    <source>
        <dbReference type="Pfam" id="PF00144"/>
    </source>
</evidence>
<dbReference type="InterPro" id="IPR001466">
    <property type="entry name" value="Beta-lactam-related"/>
</dbReference>
<dbReference type="SUPFAM" id="SSF56601">
    <property type="entry name" value="beta-lactamase/transpeptidase-like"/>
    <property type="match status" value="1"/>
</dbReference>
<evidence type="ECO:0000313" key="2">
    <source>
        <dbReference type="EMBL" id="GGD55956.1"/>
    </source>
</evidence>
<proteinExistence type="predicted"/>
<dbReference type="EMBL" id="BMGJ01000003">
    <property type="protein sequence ID" value="GGD55956.1"/>
    <property type="molecule type" value="Genomic_DNA"/>
</dbReference>